<evidence type="ECO:0000256" key="3">
    <source>
        <dbReference type="ARBA" id="ARBA00022525"/>
    </source>
</evidence>
<evidence type="ECO:0000256" key="4">
    <source>
        <dbReference type="ARBA" id="ARBA00022729"/>
    </source>
</evidence>
<dbReference type="InterPro" id="IPR001534">
    <property type="entry name" value="Transthyretin-like"/>
</dbReference>
<dbReference type="GO" id="GO:0009986">
    <property type="term" value="C:cell surface"/>
    <property type="evidence" value="ECO:0007669"/>
    <property type="project" value="InterPro"/>
</dbReference>
<evidence type="ECO:0000313" key="7">
    <source>
        <dbReference type="EMBL" id="CAJ0575106.1"/>
    </source>
</evidence>
<proteinExistence type="inferred from homology"/>
<dbReference type="PANTHER" id="PTHR21700:SF30">
    <property type="entry name" value="TRANSTHYRETIN-LIKE FAMILY PROTEIN"/>
    <property type="match status" value="1"/>
</dbReference>
<dbReference type="InterPro" id="IPR038479">
    <property type="entry name" value="Transthyretin-like_sf"/>
</dbReference>
<keyword evidence="8" id="KW-1185">Reference proteome</keyword>
<evidence type="ECO:0000313" key="8">
    <source>
        <dbReference type="Proteomes" id="UP001177023"/>
    </source>
</evidence>
<dbReference type="EMBL" id="CATQJA010001331">
    <property type="protein sequence ID" value="CAJ0566830.1"/>
    <property type="molecule type" value="Genomic_DNA"/>
</dbReference>
<dbReference type="Pfam" id="PF01060">
    <property type="entry name" value="TTR-52"/>
    <property type="match status" value="1"/>
</dbReference>
<name>A0AA36FTN3_9BILA</name>
<feature type="chain" id="PRO_5041588910" evidence="5">
    <location>
        <begin position="16"/>
        <end position="133"/>
    </location>
</feature>
<reference evidence="6" key="1">
    <citation type="submission" date="2023-06" db="EMBL/GenBank/DDBJ databases">
        <authorList>
            <person name="Delattre M."/>
        </authorList>
    </citation>
    <scope>NUCLEOTIDE SEQUENCE</scope>
    <source>
        <strain evidence="6">AF72</strain>
    </source>
</reference>
<dbReference type="AlphaFoldDB" id="A0AA36FTN3"/>
<dbReference type="EMBL" id="CATQJA010002635">
    <property type="protein sequence ID" value="CAJ0575106.1"/>
    <property type="molecule type" value="Genomic_DNA"/>
</dbReference>
<dbReference type="PANTHER" id="PTHR21700">
    <property type="entry name" value="TRANSTHYRETIN-LIKE FAMILY PROTEIN-RELATED"/>
    <property type="match status" value="1"/>
</dbReference>
<evidence type="ECO:0000256" key="2">
    <source>
        <dbReference type="ARBA" id="ARBA00010112"/>
    </source>
</evidence>
<accession>A0AA36FTN3</accession>
<feature type="non-terminal residue" evidence="6">
    <location>
        <position position="1"/>
    </location>
</feature>
<dbReference type="Proteomes" id="UP001177023">
    <property type="component" value="Unassembled WGS sequence"/>
</dbReference>
<dbReference type="GO" id="GO:0005576">
    <property type="term" value="C:extracellular region"/>
    <property type="evidence" value="ECO:0007669"/>
    <property type="project" value="UniProtKB-SubCell"/>
</dbReference>
<feature type="signal peptide" evidence="5">
    <location>
        <begin position="1"/>
        <end position="15"/>
    </location>
</feature>
<evidence type="ECO:0000256" key="5">
    <source>
        <dbReference type="SAM" id="SignalP"/>
    </source>
</evidence>
<keyword evidence="3" id="KW-0964">Secreted</keyword>
<comment type="similarity">
    <text evidence="2">Belongs to the nematode transthyretin-like family.</text>
</comment>
<comment type="subcellular location">
    <subcellularLocation>
        <location evidence="1">Secreted</location>
    </subcellularLocation>
</comment>
<dbReference type="Gene3D" id="2.60.40.3330">
    <property type="match status" value="1"/>
</dbReference>
<protein>
    <submittedName>
        <fullName evidence="6">Uncharacterized protein</fullName>
    </submittedName>
</protein>
<comment type="caution">
    <text evidence="6">The sequence shown here is derived from an EMBL/GenBank/DDBJ whole genome shotgun (WGS) entry which is preliminary data.</text>
</comment>
<keyword evidence="4 5" id="KW-0732">Signal</keyword>
<evidence type="ECO:0000313" key="6">
    <source>
        <dbReference type="EMBL" id="CAJ0566830.1"/>
    </source>
</evidence>
<organism evidence="6 8">
    <name type="scientific">Mesorhabditis spiculigera</name>
    <dbReference type="NCBI Taxonomy" id="96644"/>
    <lineage>
        <taxon>Eukaryota</taxon>
        <taxon>Metazoa</taxon>
        <taxon>Ecdysozoa</taxon>
        <taxon>Nematoda</taxon>
        <taxon>Chromadorea</taxon>
        <taxon>Rhabditida</taxon>
        <taxon>Rhabditina</taxon>
        <taxon>Rhabditomorpha</taxon>
        <taxon>Rhabditoidea</taxon>
        <taxon>Rhabditidae</taxon>
        <taxon>Mesorhabditinae</taxon>
        <taxon>Mesorhabditis</taxon>
    </lineage>
</organism>
<sequence length="133" mass="15113">MKLFIFSALVCCALASFDFRSYSNITVIGTVICGEKRIPGVLVELREAGVFVDETLNTTRTDLQGNFKIFGEKWEIGSIEPYLRISHACRRNKPNCELRSPYPIPDDKINGVYNMTFVNLDVAQRKEEDVNCK</sequence>
<gene>
    <name evidence="7" type="ORF">MSPICULIGERA_LOCUS13422</name>
    <name evidence="6" type="ORF">MSPICULIGERA_LOCUS5415</name>
</gene>
<evidence type="ECO:0000256" key="1">
    <source>
        <dbReference type="ARBA" id="ARBA00004613"/>
    </source>
</evidence>